<protein>
    <submittedName>
        <fullName evidence="1">Uncharacterized protein</fullName>
    </submittedName>
</protein>
<gene>
    <name evidence="1" type="ORF">O6H91_12G070500</name>
</gene>
<comment type="caution">
    <text evidence="1">The sequence shown here is derived from an EMBL/GenBank/DDBJ whole genome shotgun (WGS) entry which is preliminary data.</text>
</comment>
<dbReference type="EMBL" id="CM055103">
    <property type="protein sequence ID" value="KAJ7536461.1"/>
    <property type="molecule type" value="Genomic_DNA"/>
</dbReference>
<evidence type="ECO:0000313" key="2">
    <source>
        <dbReference type="Proteomes" id="UP001162992"/>
    </source>
</evidence>
<sequence>MHQLIGYTMQLWFWKHFIFHSLCMWLILVAHASNGEPLGLKLIHKFSDEARALLQHRSGGKLEPWPSKGSMDFYRMLHNHDRGRHERKLSTNGEVTFSKGMETAQLADQFGWLYYTLVDVGTPNKTFLVALDTGSDLFWVPCQCKQCAPRSAPGYPNLVQFLNVYSPAESVTSKPVSCSNSLCDLSNSCVSGTDQCPYSIQYLSTNTSTSGTLVEDIMYFSSRDPSKAPLLQVSVIFGCGQVQTGTFLEGGAPDGLLGLGLRGISLPSFLARGGLVQDSFSMCFVPEFSGRILFGDKGDLAQQTTPFVPFNNSYPLYAVGLEQIFVGIESIAFQSAMIFDTGTTFSYFLPEIYQAVTKAFDTQVQLQRIPAADISAPFEFCYATSASGELLVPDFSVTFSGGGNFSVLSPYILLADPKNKIVGFCLAILPSTAPIIGQNFMTGYNIVFDRQELKLGWVPSNCSKSVAGGEPLTSQVPSISPIPSSPAKSPSFFIAPSPFQPPTSNPPAPLVSRSPSGSPPAPPSASSHSSPLNFILAAFPVGLLLLHGF</sequence>
<keyword evidence="2" id="KW-1185">Reference proteome</keyword>
<evidence type="ECO:0000313" key="1">
    <source>
        <dbReference type="EMBL" id="KAJ7536461.1"/>
    </source>
</evidence>
<name>A0ACC2C3A9_DIPCM</name>
<dbReference type="Proteomes" id="UP001162992">
    <property type="component" value="Chromosome 12"/>
</dbReference>
<reference evidence="2" key="1">
    <citation type="journal article" date="2024" name="Proc. Natl. Acad. Sci. U.S.A.">
        <title>Extraordinary preservation of gene collinearity over three hundred million years revealed in homosporous lycophytes.</title>
        <authorList>
            <person name="Li C."/>
            <person name="Wickell D."/>
            <person name="Kuo L.Y."/>
            <person name="Chen X."/>
            <person name="Nie B."/>
            <person name="Liao X."/>
            <person name="Peng D."/>
            <person name="Ji J."/>
            <person name="Jenkins J."/>
            <person name="Williams M."/>
            <person name="Shu S."/>
            <person name="Plott C."/>
            <person name="Barry K."/>
            <person name="Rajasekar S."/>
            <person name="Grimwood J."/>
            <person name="Han X."/>
            <person name="Sun S."/>
            <person name="Hou Z."/>
            <person name="He W."/>
            <person name="Dai G."/>
            <person name="Sun C."/>
            <person name="Schmutz J."/>
            <person name="Leebens-Mack J.H."/>
            <person name="Li F.W."/>
            <person name="Wang L."/>
        </authorList>
    </citation>
    <scope>NUCLEOTIDE SEQUENCE [LARGE SCALE GENOMIC DNA]</scope>
    <source>
        <strain evidence="2">cv. PW_Plant_1</strain>
    </source>
</reference>
<accession>A0ACC2C3A9</accession>
<proteinExistence type="predicted"/>
<organism evidence="1 2">
    <name type="scientific">Diphasiastrum complanatum</name>
    <name type="common">Issler's clubmoss</name>
    <name type="synonym">Lycopodium complanatum</name>
    <dbReference type="NCBI Taxonomy" id="34168"/>
    <lineage>
        <taxon>Eukaryota</taxon>
        <taxon>Viridiplantae</taxon>
        <taxon>Streptophyta</taxon>
        <taxon>Embryophyta</taxon>
        <taxon>Tracheophyta</taxon>
        <taxon>Lycopodiopsida</taxon>
        <taxon>Lycopodiales</taxon>
        <taxon>Lycopodiaceae</taxon>
        <taxon>Lycopodioideae</taxon>
        <taxon>Diphasiastrum</taxon>
    </lineage>
</organism>